<feature type="compositionally biased region" description="Low complexity" evidence="1">
    <location>
        <begin position="107"/>
        <end position="116"/>
    </location>
</feature>
<evidence type="ECO:0000313" key="4">
    <source>
        <dbReference type="Proteomes" id="UP000823561"/>
    </source>
</evidence>
<gene>
    <name evidence="3" type="ORF">AALO_G00167530</name>
</gene>
<evidence type="ECO:0000256" key="1">
    <source>
        <dbReference type="SAM" id="MobiDB-lite"/>
    </source>
</evidence>
<keyword evidence="2" id="KW-1133">Transmembrane helix</keyword>
<feature type="transmembrane region" description="Helical" evidence="2">
    <location>
        <begin position="139"/>
        <end position="159"/>
    </location>
</feature>
<keyword evidence="4" id="KW-1185">Reference proteome</keyword>
<dbReference type="Proteomes" id="UP000823561">
    <property type="component" value="Chromosome 12"/>
</dbReference>
<keyword evidence="2" id="KW-0812">Transmembrane</keyword>
<comment type="caution">
    <text evidence="3">The sequence shown here is derived from an EMBL/GenBank/DDBJ whole genome shotgun (WGS) entry which is preliminary data.</text>
</comment>
<evidence type="ECO:0000256" key="2">
    <source>
        <dbReference type="SAM" id="Phobius"/>
    </source>
</evidence>
<keyword evidence="2" id="KW-0472">Membrane</keyword>
<dbReference type="AlphaFoldDB" id="A0AAV6GIJ3"/>
<organism evidence="3 4">
    <name type="scientific">Alosa alosa</name>
    <name type="common">allis shad</name>
    <dbReference type="NCBI Taxonomy" id="278164"/>
    <lineage>
        <taxon>Eukaryota</taxon>
        <taxon>Metazoa</taxon>
        <taxon>Chordata</taxon>
        <taxon>Craniata</taxon>
        <taxon>Vertebrata</taxon>
        <taxon>Euteleostomi</taxon>
        <taxon>Actinopterygii</taxon>
        <taxon>Neopterygii</taxon>
        <taxon>Teleostei</taxon>
        <taxon>Clupei</taxon>
        <taxon>Clupeiformes</taxon>
        <taxon>Clupeoidei</taxon>
        <taxon>Clupeidae</taxon>
        <taxon>Alosa</taxon>
    </lineage>
</organism>
<dbReference type="EMBL" id="JADWDJ010000012">
    <property type="protein sequence ID" value="KAG5272621.1"/>
    <property type="molecule type" value="Genomic_DNA"/>
</dbReference>
<proteinExistence type="predicted"/>
<sequence length="161" mass="18349">MSRQANWGEYSSDDDDDISTTNRNAFRTFKMRRQHRNLKSQKPFSGFASLFISKMKTEDSWGIKSHVLNAETFLRKMFMESPCASAINSCLASVFRCIPHGQNHQRSCTSSGYSSSEEWEPPPTRGMTSSISQRLKNSLPKFICQIISVIFTIFTVVLCSR</sequence>
<feature type="region of interest" description="Disordered" evidence="1">
    <location>
        <begin position="103"/>
        <end position="130"/>
    </location>
</feature>
<evidence type="ECO:0000313" key="3">
    <source>
        <dbReference type="EMBL" id="KAG5272621.1"/>
    </source>
</evidence>
<name>A0AAV6GIJ3_9TELE</name>
<reference evidence="3" key="1">
    <citation type="submission" date="2020-10" db="EMBL/GenBank/DDBJ databases">
        <title>Chromosome-scale genome assembly of the Allis shad, Alosa alosa.</title>
        <authorList>
            <person name="Margot Z."/>
            <person name="Christophe K."/>
            <person name="Cabau C."/>
            <person name="Louis A."/>
            <person name="Berthelot C."/>
            <person name="Parey E."/>
            <person name="Roest Crollius H."/>
            <person name="Montfort J."/>
            <person name="Robinson-Rechavi M."/>
            <person name="Bucao C."/>
            <person name="Bouchez O."/>
            <person name="Gislard M."/>
            <person name="Lluch J."/>
            <person name="Milhes M."/>
            <person name="Lampietro C."/>
            <person name="Lopez Roques C."/>
            <person name="Donnadieu C."/>
            <person name="Braasch I."/>
            <person name="Desvignes T."/>
            <person name="Postlethwait J."/>
            <person name="Bobe J."/>
            <person name="Guiguen Y."/>
        </authorList>
    </citation>
    <scope>NUCLEOTIDE SEQUENCE</scope>
    <source>
        <strain evidence="3">M-15738</strain>
        <tissue evidence="3">Blood</tissue>
    </source>
</reference>
<accession>A0AAV6GIJ3</accession>
<protein>
    <submittedName>
        <fullName evidence="3">Uncharacterized protein</fullName>
    </submittedName>
</protein>